<evidence type="ECO:0000259" key="6">
    <source>
        <dbReference type="Pfam" id="PF00206"/>
    </source>
</evidence>
<dbReference type="RefSeq" id="WP_264729729.1">
    <property type="nucleotide sequence ID" value="NZ_JAPDNR010000001.1"/>
</dbReference>
<organism evidence="8 9">
    <name type="scientific">Chitinophaga nivalis</name>
    <dbReference type="NCBI Taxonomy" id="2991709"/>
    <lineage>
        <taxon>Bacteria</taxon>
        <taxon>Pseudomonadati</taxon>
        <taxon>Bacteroidota</taxon>
        <taxon>Chitinophagia</taxon>
        <taxon>Chitinophagales</taxon>
        <taxon>Chitinophagaceae</taxon>
        <taxon>Chitinophaga</taxon>
    </lineage>
</organism>
<dbReference type="InterPro" id="IPR024083">
    <property type="entry name" value="Fumarase/histidase_N"/>
</dbReference>
<dbReference type="GO" id="GO:0004056">
    <property type="term" value="F:argininosuccinate lyase activity"/>
    <property type="evidence" value="ECO:0007669"/>
    <property type="project" value="UniProtKB-EC"/>
</dbReference>
<evidence type="ECO:0000256" key="3">
    <source>
        <dbReference type="ARBA" id="ARBA00012338"/>
    </source>
</evidence>
<dbReference type="InterPro" id="IPR022761">
    <property type="entry name" value="Fumarate_lyase_N"/>
</dbReference>
<reference evidence="8 9" key="1">
    <citation type="submission" date="2022-10" db="EMBL/GenBank/DDBJ databases">
        <title>Chitinophaga nivalis PC15 sp. nov., isolated from Pyeongchang county, South Korea.</title>
        <authorList>
            <person name="Trinh H.N."/>
        </authorList>
    </citation>
    <scope>NUCLEOTIDE SEQUENCE [LARGE SCALE GENOMIC DNA]</scope>
    <source>
        <strain evidence="8 9">PC14</strain>
    </source>
</reference>
<dbReference type="NCBIfam" id="TIGR00838">
    <property type="entry name" value="argH"/>
    <property type="match status" value="1"/>
</dbReference>
<evidence type="ECO:0000313" key="8">
    <source>
        <dbReference type="EMBL" id="MCW3484210.1"/>
    </source>
</evidence>
<sequence length="530" mass="58665">MRIGIIPLIVAATFSAAQVQAQLIQHKEIGKQAATQPEKSALRDASRIGRTAGAKAPAFQELYDYEAKNETLTDALFPYQSFLHKAYVVMLAEQHILTRPEASTLLTGLKKVDSLAIQDPALRVYLPYEAALIKEIGSLGGKMHTGRSRNDLDNTTTRMLLRDRLLDIIAALIPFRESLLHKATDNLETVMVAYTHRKEAQPITLAHYLTAIDESFGKSLDRYIELYERINQSPLGSGATGGTSWPLDRKRVAGLLGFDKLVVNTIEGVAGWDHIAEFAFDNAVYLSAVSRYASEIQLWSTDEYQMAELDNAYAGISSMMPQKKNPDALERSRKAAANATGQLTAILTSLNAVEYQHSGARVPLEPKSLDAVLAATHAMTGVTTTLHVNKAVMLDYARKNFSTMTDLADLLVREKGMDFREAHEVISMVVNDALQQGKTADKITVDMIQNAAQKLLHKNITVTHQQLQDALDPIRSIKRKQGDGMPSPESVQKMISSSNKNIQDKKEWLHKKQTALQQSNVLLQTLLSTF</sequence>
<protein>
    <recommendedName>
        <fullName evidence="3 5">Argininosuccinate lyase</fullName>
        <ecNumber evidence="3 5">4.3.2.1</ecNumber>
    </recommendedName>
</protein>
<dbReference type="InterPro" id="IPR029419">
    <property type="entry name" value="Arg_succ_lyase_C"/>
</dbReference>
<dbReference type="Pfam" id="PF00206">
    <property type="entry name" value="Lyase_1"/>
    <property type="match status" value="1"/>
</dbReference>
<evidence type="ECO:0000256" key="1">
    <source>
        <dbReference type="ARBA" id="ARBA00000985"/>
    </source>
</evidence>
<evidence type="ECO:0000256" key="5">
    <source>
        <dbReference type="NCBIfam" id="TIGR00838"/>
    </source>
</evidence>
<evidence type="ECO:0000256" key="2">
    <source>
        <dbReference type="ARBA" id="ARBA00004941"/>
    </source>
</evidence>
<feature type="domain" description="Argininosuccinate lyase C-terminal" evidence="7">
    <location>
        <begin position="401"/>
        <end position="477"/>
    </location>
</feature>
<dbReference type="EC" id="4.3.2.1" evidence="3 5"/>
<dbReference type="PANTHER" id="PTHR43814">
    <property type="entry name" value="ARGININOSUCCINATE LYASE"/>
    <property type="match status" value="1"/>
</dbReference>
<accession>A0ABT3IK76</accession>
<evidence type="ECO:0000256" key="4">
    <source>
        <dbReference type="ARBA" id="ARBA00022571"/>
    </source>
</evidence>
<dbReference type="InterPro" id="IPR008948">
    <property type="entry name" value="L-Aspartase-like"/>
</dbReference>
<dbReference type="Pfam" id="PF14698">
    <property type="entry name" value="ASL_C2"/>
    <property type="match status" value="1"/>
</dbReference>
<dbReference type="SUPFAM" id="SSF48557">
    <property type="entry name" value="L-aspartase-like"/>
    <property type="match status" value="1"/>
</dbReference>
<comment type="caution">
    <text evidence="8">The sequence shown here is derived from an EMBL/GenBank/DDBJ whole genome shotgun (WGS) entry which is preliminary data.</text>
</comment>
<dbReference type="Gene3D" id="1.10.275.10">
    <property type="entry name" value="Fumarase/aspartase (N-terminal domain)"/>
    <property type="match status" value="1"/>
</dbReference>
<evidence type="ECO:0000313" key="9">
    <source>
        <dbReference type="Proteomes" id="UP001207742"/>
    </source>
</evidence>
<gene>
    <name evidence="8" type="primary">argH</name>
    <name evidence="8" type="ORF">OL497_09920</name>
</gene>
<dbReference type="PRINTS" id="PR00149">
    <property type="entry name" value="FUMRATELYASE"/>
</dbReference>
<keyword evidence="8" id="KW-0456">Lyase</keyword>
<comment type="pathway">
    <text evidence="2">Amino-acid biosynthesis; L-arginine biosynthesis; L-arginine from L-ornithine and carbamoyl phosphate: step 3/3.</text>
</comment>
<dbReference type="EMBL" id="JAPDNS010000001">
    <property type="protein sequence ID" value="MCW3484210.1"/>
    <property type="molecule type" value="Genomic_DNA"/>
</dbReference>
<dbReference type="Gene3D" id="1.20.200.10">
    <property type="entry name" value="Fumarase/aspartase (Central domain)"/>
    <property type="match status" value="1"/>
</dbReference>
<feature type="domain" description="Fumarate lyase N-terminal" evidence="6">
    <location>
        <begin position="137"/>
        <end position="341"/>
    </location>
</feature>
<keyword evidence="4" id="KW-0055">Arginine biosynthesis</keyword>
<dbReference type="CDD" id="cd01359">
    <property type="entry name" value="Argininosuccinate_lyase"/>
    <property type="match status" value="1"/>
</dbReference>
<evidence type="ECO:0000259" key="7">
    <source>
        <dbReference type="Pfam" id="PF14698"/>
    </source>
</evidence>
<dbReference type="Proteomes" id="UP001207742">
    <property type="component" value="Unassembled WGS sequence"/>
</dbReference>
<dbReference type="PRINTS" id="PR00145">
    <property type="entry name" value="ARGSUCLYASE"/>
</dbReference>
<proteinExistence type="predicted"/>
<dbReference type="Gene3D" id="1.10.40.30">
    <property type="entry name" value="Fumarase/aspartase (C-terminal domain)"/>
    <property type="match status" value="1"/>
</dbReference>
<dbReference type="InterPro" id="IPR000362">
    <property type="entry name" value="Fumarate_lyase_fam"/>
</dbReference>
<keyword evidence="9" id="KW-1185">Reference proteome</keyword>
<keyword evidence="4" id="KW-0028">Amino-acid biosynthesis</keyword>
<comment type="catalytic activity">
    <reaction evidence="1">
        <text>2-(N(omega)-L-arginino)succinate = fumarate + L-arginine</text>
        <dbReference type="Rhea" id="RHEA:24020"/>
        <dbReference type="ChEBI" id="CHEBI:29806"/>
        <dbReference type="ChEBI" id="CHEBI:32682"/>
        <dbReference type="ChEBI" id="CHEBI:57472"/>
        <dbReference type="EC" id="4.3.2.1"/>
    </reaction>
</comment>
<dbReference type="PANTHER" id="PTHR43814:SF1">
    <property type="entry name" value="ARGININOSUCCINATE LYASE"/>
    <property type="match status" value="1"/>
</dbReference>
<name>A0ABT3IK76_9BACT</name>
<dbReference type="InterPro" id="IPR009049">
    <property type="entry name" value="Argininosuccinate_lyase"/>
</dbReference>